<evidence type="ECO:0000313" key="2">
    <source>
        <dbReference type="EMBL" id="GMJ05334.1"/>
    </source>
</evidence>
<dbReference type="SUPFAM" id="SSF56219">
    <property type="entry name" value="DNase I-like"/>
    <property type="match status" value="1"/>
</dbReference>
<comment type="caution">
    <text evidence="2">The sequence shown here is derived from an EMBL/GenBank/DDBJ whole genome shotgun (WGS) entry which is preliminary data.</text>
</comment>
<sequence length="184" mass="21259">MTFLIWNVRGLNDPMKQSSVTKVIRKLKVEVVCLLETRVKIGNLGSIVSSRFRDWTFVNNYSAAVNGRIWLLYRGGWKVEVLHCSDQVITCLFEFGEDVFYFSIVYACNGREDRKRLWLDLINYRSRVGSRPWILAGDFNIIRCPQESSDYDGIQTVSGAMRDFQDCQEILDVVDHPFIGALFT</sequence>
<dbReference type="PANTHER" id="PTHR35218">
    <property type="entry name" value="RNASE H DOMAIN-CONTAINING PROTEIN"/>
    <property type="match status" value="1"/>
</dbReference>
<evidence type="ECO:0000313" key="3">
    <source>
        <dbReference type="Proteomes" id="UP001165190"/>
    </source>
</evidence>
<feature type="domain" description="Endonuclease/exonuclease/phosphatase" evidence="1">
    <location>
        <begin position="6"/>
        <end position="147"/>
    </location>
</feature>
<dbReference type="Proteomes" id="UP001165190">
    <property type="component" value="Unassembled WGS sequence"/>
</dbReference>
<gene>
    <name evidence="2" type="ORF">HRI_004202600</name>
</gene>
<protein>
    <recommendedName>
        <fullName evidence="1">Endonuclease/exonuclease/phosphatase domain-containing protein</fullName>
    </recommendedName>
</protein>
<dbReference type="OrthoDB" id="1932741at2759"/>
<organism evidence="2 3">
    <name type="scientific">Hibiscus trionum</name>
    <name type="common">Flower of an hour</name>
    <dbReference type="NCBI Taxonomy" id="183268"/>
    <lineage>
        <taxon>Eukaryota</taxon>
        <taxon>Viridiplantae</taxon>
        <taxon>Streptophyta</taxon>
        <taxon>Embryophyta</taxon>
        <taxon>Tracheophyta</taxon>
        <taxon>Spermatophyta</taxon>
        <taxon>Magnoliopsida</taxon>
        <taxon>eudicotyledons</taxon>
        <taxon>Gunneridae</taxon>
        <taxon>Pentapetalae</taxon>
        <taxon>rosids</taxon>
        <taxon>malvids</taxon>
        <taxon>Malvales</taxon>
        <taxon>Malvaceae</taxon>
        <taxon>Malvoideae</taxon>
        <taxon>Hibiscus</taxon>
    </lineage>
</organism>
<dbReference type="GO" id="GO:0003824">
    <property type="term" value="F:catalytic activity"/>
    <property type="evidence" value="ECO:0007669"/>
    <property type="project" value="InterPro"/>
</dbReference>
<evidence type="ECO:0000259" key="1">
    <source>
        <dbReference type="Pfam" id="PF03372"/>
    </source>
</evidence>
<dbReference type="InterPro" id="IPR005135">
    <property type="entry name" value="Endo/exonuclease/phosphatase"/>
</dbReference>
<keyword evidence="3" id="KW-1185">Reference proteome</keyword>
<name>A0A9W7MKG2_HIBTR</name>
<dbReference type="PANTHER" id="PTHR35218:SF7">
    <property type="entry name" value="ENDONUCLEASE_EXONUCLEASE_PHOSPHATASE"/>
    <property type="match status" value="1"/>
</dbReference>
<proteinExistence type="predicted"/>
<accession>A0A9W7MKG2</accession>
<reference evidence="2" key="1">
    <citation type="submission" date="2023-05" db="EMBL/GenBank/DDBJ databases">
        <title>Genome and transcriptome analyses reveal genes involved in the formation of fine ridges on petal epidermal cells in Hibiscus trionum.</title>
        <authorList>
            <person name="Koshimizu S."/>
            <person name="Masuda S."/>
            <person name="Ishii T."/>
            <person name="Shirasu K."/>
            <person name="Hoshino A."/>
            <person name="Arita M."/>
        </authorList>
    </citation>
    <scope>NUCLEOTIDE SEQUENCE</scope>
    <source>
        <strain evidence="2">Hamamatsu line</strain>
    </source>
</reference>
<dbReference type="Gene3D" id="3.60.10.10">
    <property type="entry name" value="Endonuclease/exonuclease/phosphatase"/>
    <property type="match status" value="1"/>
</dbReference>
<dbReference type="InterPro" id="IPR036691">
    <property type="entry name" value="Endo/exonu/phosph_ase_sf"/>
</dbReference>
<dbReference type="AlphaFoldDB" id="A0A9W7MKG2"/>
<dbReference type="Pfam" id="PF03372">
    <property type="entry name" value="Exo_endo_phos"/>
    <property type="match status" value="1"/>
</dbReference>
<dbReference type="EMBL" id="BSYR01000044">
    <property type="protein sequence ID" value="GMJ05334.1"/>
    <property type="molecule type" value="Genomic_DNA"/>
</dbReference>